<gene>
    <name evidence="7" type="ORF">U27_01488</name>
</gene>
<dbReference type="Pfam" id="PF01048">
    <property type="entry name" value="PNP_UDP_1"/>
    <property type="match status" value="1"/>
</dbReference>
<dbReference type="InterPro" id="IPR010049">
    <property type="entry name" value="MTA_SAH_Nsdase"/>
</dbReference>
<dbReference type="GO" id="GO:0008930">
    <property type="term" value="F:methylthioadenosine nucleosidase activity"/>
    <property type="evidence" value="ECO:0007669"/>
    <property type="project" value="InterPro"/>
</dbReference>
<evidence type="ECO:0000256" key="3">
    <source>
        <dbReference type="ARBA" id="ARBA00022605"/>
    </source>
</evidence>
<dbReference type="PANTHER" id="PTHR46832:SF1">
    <property type="entry name" value="5'-METHYLTHIOADENOSINE_S-ADENOSYLHOMOCYSTEINE NUCLEOSIDASE"/>
    <property type="match status" value="1"/>
</dbReference>
<feature type="domain" description="Nucleoside phosphorylase" evidence="6">
    <location>
        <begin position="2"/>
        <end position="229"/>
    </location>
</feature>
<dbReference type="AlphaFoldDB" id="A0A081CAI2"/>
<accession>A0A081CAI2</accession>
<dbReference type="GO" id="GO:0009164">
    <property type="term" value="P:nucleoside catabolic process"/>
    <property type="evidence" value="ECO:0007669"/>
    <property type="project" value="InterPro"/>
</dbReference>
<dbReference type="eggNOG" id="COG0775">
    <property type="taxonomic scope" value="Bacteria"/>
</dbReference>
<dbReference type="UniPathway" id="UPA00904">
    <property type="reaction ID" value="UER00871"/>
</dbReference>
<evidence type="ECO:0000256" key="4">
    <source>
        <dbReference type="ARBA" id="ARBA00022801"/>
    </source>
</evidence>
<dbReference type="GO" id="GO:0019509">
    <property type="term" value="P:L-methionine salvage from methylthioadenosine"/>
    <property type="evidence" value="ECO:0007669"/>
    <property type="project" value="UniProtKB-UniPathway"/>
</dbReference>
<sequence length="234" mass="25514">MKIGMIAAMAEELETLKRWLEAEDMTAYGPLHYSIGRLCGHEVALLLCGIDKVNAAVGATLLIDKFHPDAVINTSVAGGFPPEVLRVGDIVVSKEVRHHDADATIFQYEYGQIPRMPAAYFPDKALVALACDSLPEQAQINIHQGQIISGDSFIHQHKQITALREKFPEVMAVEMEGAAIAQTCYLFQTPFVIIRSISDLVTAEASPAMYQACMTTAAQNSATLVLNMLTRLPA</sequence>
<dbReference type="SUPFAM" id="SSF53167">
    <property type="entry name" value="Purine and uridine phosphorylases"/>
    <property type="match status" value="1"/>
</dbReference>
<dbReference type="NCBIfam" id="TIGR01704">
    <property type="entry name" value="MTA_SAH-Nsdase"/>
    <property type="match status" value="1"/>
</dbReference>
<protein>
    <recommendedName>
        <fullName evidence="2">adenosylhomocysteine nucleosidase</fullName>
        <ecNumber evidence="2">3.2.2.9</ecNumber>
    </recommendedName>
</protein>
<evidence type="ECO:0000259" key="6">
    <source>
        <dbReference type="Pfam" id="PF01048"/>
    </source>
</evidence>
<proteinExistence type="predicted"/>
<evidence type="ECO:0000256" key="2">
    <source>
        <dbReference type="ARBA" id="ARBA00011974"/>
    </source>
</evidence>
<reference evidence="7" key="1">
    <citation type="journal article" date="2015" name="PeerJ">
        <title>First genomic representation of candidate bacterial phylum KSB3 points to enhanced environmental sensing as a trigger of wastewater bulking.</title>
        <authorList>
            <person name="Sekiguchi Y."/>
            <person name="Ohashi A."/>
            <person name="Parks D.H."/>
            <person name="Yamauchi T."/>
            <person name="Tyson G.W."/>
            <person name="Hugenholtz P."/>
        </authorList>
    </citation>
    <scope>NUCLEOTIDE SEQUENCE [LARGE SCALE GENOMIC DNA]</scope>
</reference>
<keyword evidence="4" id="KW-0378">Hydrolase</keyword>
<keyword evidence="3" id="KW-0028">Amino-acid biosynthesis</keyword>
<dbReference type="GO" id="GO:0019284">
    <property type="term" value="P:L-methionine salvage from S-adenosylmethionine"/>
    <property type="evidence" value="ECO:0007669"/>
    <property type="project" value="TreeGrafter"/>
</dbReference>
<keyword evidence="8" id="KW-1185">Reference proteome</keyword>
<dbReference type="Proteomes" id="UP000030661">
    <property type="component" value="Unassembled WGS sequence"/>
</dbReference>
<evidence type="ECO:0000256" key="5">
    <source>
        <dbReference type="ARBA" id="ARBA00023167"/>
    </source>
</evidence>
<comment type="pathway">
    <text evidence="1">Amino-acid biosynthesis; L-methionine biosynthesis via salvage pathway; S-methyl-5-thio-alpha-D-ribose 1-phosphate from S-methyl-5'-thioadenosine (hydrolase route): step 1/2.</text>
</comment>
<dbReference type="NCBIfam" id="NF004079">
    <property type="entry name" value="PRK05584.1"/>
    <property type="match status" value="1"/>
</dbReference>
<dbReference type="EC" id="3.2.2.9" evidence="2"/>
<dbReference type="Gene3D" id="3.40.50.1580">
    <property type="entry name" value="Nucleoside phosphorylase domain"/>
    <property type="match status" value="1"/>
</dbReference>
<organism evidence="7">
    <name type="scientific">Vecturithrix granuli</name>
    <dbReference type="NCBI Taxonomy" id="1499967"/>
    <lineage>
        <taxon>Bacteria</taxon>
        <taxon>Candidatus Moduliflexota</taxon>
        <taxon>Candidatus Vecturitrichia</taxon>
        <taxon>Candidatus Vecturitrichales</taxon>
        <taxon>Candidatus Vecturitrichaceae</taxon>
        <taxon>Candidatus Vecturithrix</taxon>
    </lineage>
</organism>
<dbReference type="CDD" id="cd09008">
    <property type="entry name" value="MTAN"/>
    <property type="match status" value="1"/>
</dbReference>
<dbReference type="STRING" id="1499967.U27_01488"/>
<evidence type="ECO:0000313" key="8">
    <source>
        <dbReference type="Proteomes" id="UP000030661"/>
    </source>
</evidence>
<dbReference type="GO" id="GO:0008782">
    <property type="term" value="F:adenosylhomocysteine nucleosidase activity"/>
    <property type="evidence" value="ECO:0007669"/>
    <property type="project" value="UniProtKB-EC"/>
</dbReference>
<keyword evidence="5" id="KW-0486">Methionine biosynthesis</keyword>
<dbReference type="GO" id="GO:0005829">
    <property type="term" value="C:cytosol"/>
    <property type="evidence" value="ECO:0007669"/>
    <property type="project" value="TreeGrafter"/>
</dbReference>
<dbReference type="InterPro" id="IPR000845">
    <property type="entry name" value="Nucleoside_phosphorylase_d"/>
</dbReference>
<name>A0A081CAI2_VECG1</name>
<evidence type="ECO:0000313" key="7">
    <source>
        <dbReference type="EMBL" id="GAK61587.1"/>
    </source>
</evidence>
<evidence type="ECO:0000256" key="1">
    <source>
        <dbReference type="ARBA" id="ARBA00004945"/>
    </source>
</evidence>
<dbReference type="PANTHER" id="PTHR46832">
    <property type="entry name" value="5'-METHYLTHIOADENOSINE/S-ADENOSYLHOMOCYSTEINE NUCLEOSIDASE"/>
    <property type="match status" value="1"/>
</dbReference>
<dbReference type="EMBL" id="DF820480">
    <property type="protein sequence ID" value="GAK61587.1"/>
    <property type="molecule type" value="Genomic_DNA"/>
</dbReference>
<dbReference type="HOGENOM" id="CLU_031248_2_2_0"/>
<dbReference type="InterPro" id="IPR035994">
    <property type="entry name" value="Nucleoside_phosphorylase_sf"/>
</dbReference>